<name>D8SAK1_SELML</name>
<dbReference type="PROSITE" id="PS00062">
    <property type="entry name" value="ALDOKETO_REDUCTASE_2"/>
    <property type="match status" value="1"/>
</dbReference>
<dbReference type="InterPro" id="IPR018170">
    <property type="entry name" value="Aldo/ket_reductase_CS"/>
</dbReference>
<dbReference type="EMBL" id="GL377609">
    <property type="protein sequence ID" value="EFJ18439.1"/>
    <property type="molecule type" value="Genomic_DNA"/>
</dbReference>
<accession>D8SAK1</accession>
<dbReference type="GO" id="GO:0004032">
    <property type="term" value="F:aldose reductase (NADPH) activity"/>
    <property type="evidence" value="ECO:0000318"/>
    <property type="project" value="GO_Central"/>
</dbReference>
<dbReference type="eggNOG" id="KOG1577">
    <property type="taxonomic scope" value="Eukaryota"/>
</dbReference>
<dbReference type="KEGG" id="smo:SELMODRAFT_112739"/>
<dbReference type="PANTHER" id="PTHR11732">
    <property type="entry name" value="ALDO/KETO REDUCTASE"/>
    <property type="match status" value="1"/>
</dbReference>
<evidence type="ECO:0000259" key="6">
    <source>
        <dbReference type="Pfam" id="PF00248"/>
    </source>
</evidence>
<evidence type="ECO:0000256" key="3">
    <source>
        <dbReference type="PIRSR" id="PIRSR000097-1"/>
    </source>
</evidence>
<dbReference type="SUPFAM" id="SSF51430">
    <property type="entry name" value="NAD(P)-linked oxidoreductase"/>
    <property type="match status" value="1"/>
</dbReference>
<dbReference type="Gene3D" id="3.20.20.100">
    <property type="entry name" value="NADP-dependent oxidoreductase domain"/>
    <property type="match status" value="1"/>
</dbReference>
<dbReference type="PRINTS" id="PR00069">
    <property type="entry name" value="ALDKETRDTASE"/>
</dbReference>
<dbReference type="InterPro" id="IPR023210">
    <property type="entry name" value="NADP_OxRdtase_dom"/>
</dbReference>
<evidence type="ECO:0000256" key="1">
    <source>
        <dbReference type="ARBA" id="ARBA00007905"/>
    </source>
</evidence>
<evidence type="ECO:0000256" key="4">
    <source>
        <dbReference type="PIRSR" id="PIRSR000097-2"/>
    </source>
</evidence>
<dbReference type="InterPro" id="IPR036812">
    <property type="entry name" value="NAD(P)_OxRdtase_dom_sf"/>
</dbReference>
<keyword evidence="8" id="KW-1185">Reference proteome</keyword>
<dbReference type="AlphaFoldDB" id="D8SAK1"/>
<feature type="binding site" evidence="4">
    <location>
        <position position="113"/>
    </location>
    <ligand>
        <name>substrate</name>
    </ligand>
</feature>
<dbReference type="InParanoid" id="D8SAK1"/>
<dbReference type="Pfam" id="PF00248">
    <property type="entry name" value="Aldo_ket_red"/>
    <property type="match status" value="1"/>
</dbReference>
<feature type="site" description="Lowers pKa of active site Tyr" evidence="5">
    <location>
        <position position="80"/>
    </location>
</feature>
<dbReference type="PIRSF" id="PIRSF000097">
    <property type="entry name" value="AKR"/>
    <property type="match status" value="1"/>
</dbReference>
<sequence length="315" mass="35063">MKQPFFKLNTGASIPSLGFGSGTPISVEEMKAAVVCAIKLGYRHFDTAGLYGTEAGIGEGLAQALATGLVSREDIFLTTKLKHEDHGSQDVLPALQESLSALKMNYVDLFLIHAPLRTTRGAPFPPKEEDFLPVDIPATWEAMEECFRKGLAKAIGVSNFSTKKLHDLLQHAKITPAVDQVELHPLWQQEQLRDLCKRNCVQVIAWSPLGGLGKPWGSKSVIEHPVIQEIALKHHKSPAQVIIRWLTEINVAPVVKSYNSQRLLENINSFDFSLADEDHKRIETIAQERLGMWDALCNFTTSPYKSPFELWDGEI</sequence>
<dbReference type="PROSITE" id="PS00798">
    <property type="entry name" value="ALDOKETO_REDUCTASE_1"/>
    <property type="match status" value="1"/>
</dbReference>
<proteinExistence type="inferred from homology"/>
<feature type="active site" description="Proton donor" evidence="3">
    <location>
        <position position="51"/>
    </location>
</feature>
<dbReference type="InterPro" id="IPR020471">
    <property type="entry name" value="AKR"/>
</dbReference>
<feature type="domain" description="NADP-dependent oxidoreductase" evidence="6">
    <location>
        <begin position="20"/>
        <end position="285"/>
    </location>
</feature>
<evidence type="ECO:0000313" key="8">
    <source>
        <dbReference type="Proteomes" id="UP000001514"/>
    </source>
</evidence>
<dbReference type="OMA" id="HYPCTFK"/>
<dbReference type="Gramene" id="EFJ18439">
    <property type="protein sequence ID" value="EFJ18439"/>
    <property type="gene ID" value="SELMODRAFT_112739"/>
</dbReference>
<evidence type="ECO:0000256" key="5">
    <source>
        <dbReference type="PIRSR" id="PIRSR000097-3"/>
    </source>
</evidence>
<gene>
    <name evidence="7" type="ORF">SELMODRAFT_112739</name>
</gene>
<dbReference type="FunFam" id="3.20.20.100:FF:000013">
    <property type="entry name" value="NADPH-dependent codeinone reductase 1-1"/>
    <property type="match status" value="1"/>
</dbReference>
<organism evidence="8">
    <name type="scientific">Selaginella moellendorffii</name>
    <name type="common">Spikemoss</name>
    <dbReference type="NCBI Taxonomy" id="88036"/>
    <lineage>
        <taxon>Eukaryota</taxon>
        <taxon>Viridiplantae</taxon>
        <taxon>Streptophyta</taxon>
        <taxon>Embryophyta</taxon>
        <taxon>Tracheophyta</taxon>
        <taxon>Lycopodiopsida</taxon>
        <taxon>Selaginellales</taxon>
        <taxon>Selaginellaceae</taxon>
        <taxon>Selaginella</taxon>
    </lineage>
</organism>
<dbReference type="Proteomes" id="UP000001514">
    <property type="component" value="Unassembled WGS sequence"/>
</dbReference>
<dbReference type="HOGENOM" id="CLU_023205_0_0_1"/>
<keyword evidence="2" id="KW-0521">NADP</keyword>
<dbReference type="GO" id="GO:0005829">
    <property type="term" value="C:cytosol"/>
    <property type="evidence" value="ECO:0000318"/>
    <property type="project" value="GO_Central"/>
</dbReference>
<evidence type="ECO:0000313" key="7">
    <source>
        <dbReference type="EMBL" id="EFJ18439.1"/>
    </source>
</evidence>
<evidence type="ECO:0000256" key="2">
    <source>
        <dbReference type="ARBA" id="ARBA00022857"/>
    </source>
</evidence>
<dbReference type="OrthoDB" id="416253at2759"/>
<protein>
    <recommendedName>
        <fullName evidence="6">NADP-dependent oxidoreductase domain-containing protein</fullName>
    </recommendedName>
</protein>
<reference evidence="7 8" key="1">
    <citation type="journal article" date="2011" name="Science">
        <title>The Selaginella genome identifies genetic changes associated with the evolution of vascular plants.</title>
        <authorList>
            <person name="Banks J.A."/>
            <person name="Nishiyama T."/>
            <person name="Hasebe M."/>
            <person name="Bowman J.L."/>
            <person name="Gribskov M."/>
            <person name="dePamphilis C."/>
            <person name="Albert V.A."/>
            <person name="Aono N."/>
            <person name="Aoyama T."/>
            <person name="Ambrose B.A."/>
            <person name="Ashton N.W."/>
            <person name="Axtell M.J."/>
            <person name="Barker E."/>
            <person name="Barker M.S."/>
            <person name="Bennetzen J.L."/>
            <person name="Bonawitz N.D."/>
            <person name="Chapple C."/>
            <person name="Cheng C."/>
            <person name="Correa L.G."/>
            <person name="Dacre M."/>
            <person name="DeBarry J."/>
            <person name="Dreyer I."/>
            <person name="Elias M."/>
            <person name="Engstrom E.M."/>
            <person name="Estelle M."/>
            <person name="Feng L."/>
            <person name="Finet C."/>
            <person name="Floyd S.K."/>
            <person name="Frommer W.B."/>
            <person name="Fujita T."/>
            <person name="Gramzow L."/>
            <person name="Gutensohn M."/>
            <person name="Harholt J."/>
            <person name="Hattori M."/>
            <person name="Heyl A."/>
            <person name="Hirai T."/>
            <person name="Hiwatashi Y."/>
            <person name="Ishikawa M."/>
            <person name="Iwata M."/>
            <person name="Karol K.G."/>
            <person name="Koehler B."/>
            <person name="Kolukisaoglu U."/>
            <person name="Kubo M."/>
            <person name="Kurata T."/>
            <person name="Lalonde S."/>
            <person name="Li K."/>
            <person name="Li Y."/>
            <person name="Litt A."/>
            <person name="Lyons E."/>
            <person name="Manning G."/>
            <person name="Maruyama T."/>
            <person name="Michael T.P."/>
            <person name="Mikami K."/>
            <person name="Miyazaki S."/>
            <person name="Morinaga S."/>
            <person name="Murata T."/>
            <person name="Mueller-Roeber B."/>
            <person name="Nelson D.R."/>
            <person name="Obara M."/>
            <person name="Oguri Y."/>
            <person name="Olmstead R.G."/>
            <person name="Onodera N."/>
            <person name="Petersen B.L."/>
            <person name="Pils B."/>
            <person name="Prigge M."/>
            <person name="Rensing S.A."/>
            <person name="Riano-Pachon D.M."/>
            <person name="Roberts A.W."/>
            <person name="Sato Y."/>
            <person name="Scheller H.V."/>
            <person name="Schulz B."/>
            <person name="Schulz C."/>
            <person name="Shakirov E.V."/>
            <person name="Shibagaki N."/>
            <person name="Shinohara N."/>
            <person name="Shippen D.E."/>
            <person name="Soerensen I."/>
            <person name="Sotooka R."/>
            <person name="Sugimoto N."/>
            <person name="Sugita M."/>
            <person name="Sumikawa N."/>
            <person name="Tanurdzic M."/>
            <person name="Theissen G."/>
            <person name="Ulvskov P."/>
            <person name="Wakazuki S."/>
            <person name="Weng J.K."/>
            <person name="Willats W.W."/>
            <person name="Wipf D."/>
            <person name="Wolf P.G."/>
            <person name="Yang L."/>
            <person name="Zimmer A.D."/>
            <person name="Zhu Q."/>
            <person name="Mitros T."/>
            <person name="Hellsten U."/>
            <person name="Loque D."/>
            <person name="Otillar R."/>
            <person name="Salamov A."/>
            <person name="Schmutz J."/>
            <person name="Shapiro H."/>
            <person name="Lindquist E."/>
            <person name="Lucas S."/>
            <person name="Rokhsar D."/>
            <person name="Grigoriev I.V."/>
        </authorList>
    </citation>
    <scope>NUCLEOTIDE SEQUENCE [LARGE SCALE GENOMIC DNA]</scope>
</reference>
<comment type="similarity">
    <text evidence="1">Belongs to the aldo/keto reductase family.</text>
</comment>